<evidence type="ECO:0000256" key="4">
    <source>
        <dbReference type="ARBA" id="ARBA00022691"/>
    </source>
</evidence>
<evidence type="ECO:0000256" key="2">
    <source>
        <dbReference type="ARBA" id="ARBA00009777"/>
    </source>
</evidence>
<dbReference type="PROSITE" id="PS51918">
    <property type="entry name" value="RADICAL_SAM"/>
    <property type="match status" value="1"/>
</dbReference>
<dbReference type="RefSeq" id="WP_101251273.1">
    <property type="nucleotide sequence ID" value="NZ_PIUM01000015.1"/>
</dbReference>
<name>A0A2N3PUC6_9PROT</name>
<reference evidence="12" key="1">
    <citation type="submission" date="2017-12" db="EMBL/GenBank/DDBJ databases">
        <title>Draft genome sequence of Telmatospirillum siberiense 26-4b1T, an acidotolerant peatland alphaproteobacterium potentially involved in sulfur cycling.</title>
        <authorList>
            <person name="Hausmann B."/>
            <person name="Pjevac P."/>
            <person name="Schreck K."/>
            <person name="Herbold C.W."/>
            <person name="Daims H."/>
            <person name="Wagner M."/>
            <person name="Pester M."/>
            <person name="Loy A."/>
        </authorList>
    </citation>
    <scope>NUCLEOTIDE SEQUENCE [LARGE SCALE GENOMIC DNA]</scope>
    <source>
        <strain evidence="12">26-4b1</strain>
    </source>
</reference>
<gene>
    <name evidence="11" type="ORF">CWS72_13980</name>
</gene>
<dbReference type="Gene3D" id="3.30.70.20">
    <property type="match status" value="1"/>
</dbReference>
<dbReference type="InterPro" id="IPR034457">
    <property type="entry name" value="Organic_radical-activating"/>
</dbReference>
<dbReference type="Proteomes" id="UP000233293">
    <property type="component" value="Unassembled WGS sequence"/>
</dbReference>
<keyword evidence="3" id="KW-0004">4Fe-4S</keyword>
<keyword evidence="4" id="KW-0949">S-adenosyl-L-methionine</keyword>
<sequence length="307" mass="34196">MDQPDREESGVVFNIQRYSVHDGQGIRTVVFLKGCPLRCRWCSNPESQGPHPELARNAGRCLGVEICDYCKEICANGALGLPEAGAPVVDRGICRDCMACAATCPAQAMQPYGSVRTARQVLDAVEKDSPFYSRSEGGMTLSGGEPLTQPAFALALLREAARRHVDCAMETCGHVSWTALSRACGLLRELFFDLKVMDPVKHKEQTGVDNRLITDNLRRLLTEFPRLAVRVRTPVIPGVNDSRDDIAAILDFIRPFPHVTYELLPYHRLGAQKYAFLDRDFPMGDARLDNRKFEELRNFAAGNRQAE</sequence>
<dbReference type="InterPro" id="IPR001989">
    <property type="entry name" value="Radical_activat_CS"/>
</dbReference>
<feature type="domain" description="4Fe-4S ferredoxin-type" evidence="9">
    <location>
        <begin position="85"/>
        <end position="114"/>
    </location>
</feature>
<evidence type="ECO:0000256" key="5">
    <source>
        <dbReference type="ARBA" id="ARBA00022723"/>
    </source>
</evidence>
<keyword evidence="8" id="KW-0411">Iron-sulfur</keyword>
<dbReference type="SFLD" id="SFLDG01066">
    <property type="entry name" value="organic_radical-activating_enz"/>
    <property type="match status" value="1"/>
</dbReference>
<keyword evidence="6" id="KW-0560">Oxidoreductase</keyword>
<dbReference type="PIRSF" id="PIRSF000371">
    <property type="entry name" value="PFL_act_enz"/>
    <property type="match status" value="1"/>
</dbReference>
<evidence type="ECO:0000256" key="1">
    <source>
        <dbReference type="ARBA" id="ARBA00001966"/>
    </source>
</evidence>
<dbReference type="EMBL" id="PIUM01000015">
    <property type="protein sequence ID" value="PKU24012.1"/>
    <property type="molecule type" value="Genomic_DNA"/>
</dbReference>
<dbReference type="AlphaFoldDB" id="A0A2N3PUC6"/>
<dbReference type="PROSITE" id="PS01087">
    <property type="entry name" value="RADICAL_ACTIVATING"/>
    <property type="match status" value="1"/>
</dbReference>
<feature type="domain" description="Radical SAM core" evidence="10">
    <location>
        <begin position="21"/>
        <end position="304"/>
    </location>
</feature>
<dbReference type="NCBIfam" id="TIGR02494">
    <property type="entry name" value="PFLE_PFLC"/>
    <property type="match status" value="1"/>
</dbReference>
<proteinExistence type="inferred from homology"/>
<dbReference type="InterPro" id="IPR058240">
    <property type="entry name" value="rSAM_sf"/>
</dbReference>
<evidence type="ECO:0000313" key="12">
    <source>
        <dbReference type="Proteomes" id="UP000233293"/>
    </source>
</evidence>
<accession>A0A2N3PUC6</accession>
<dbReference type="InterPro" id="IPR007197">
    <property type="entry name" value="rSAM"/>
</dbReference>
<protein>
    <submittedName>
        <fullName evidence="11">Glycyl-radical enzyme activating protein</fullName>
    </submittedName>
</protein>
<evidence type="ECO:0000259" key="9">
    <source>
        <dbReference type="PROSITE" id="PS51379"/>
    </source>
</evidence>
<evidence type="ECO:0000259" key="10">
    <source>
        <dbReference type="PROSITE" id="PS51918"/>
    </source>
</evidence>
<evidence type="ECO:0000313" key="11">
    <source>
        <dbReference type="EMBL" id="PKU24012.1"/>
    </source>
</evidence>
<dbReference type="SFLD" id="SFLDG01118">
    <property type="entry name" value="activating_enzymes__group_2"/>
    <property type="match status" value="1"/>
</dbReference>
<keyword evidence="12" id="KW-1185">Reference proteome</keyword>
<dbReference type="PROSITE" id="PS00198">
    <property type="entry name" value="4FE4S_FER_1"/>
    <property type="match status" value="1"/>
</dbReference>
<comment type="caution">
    <text evidence="11">The sequence shown here is derived from an EMBL/GenBank/DDBJ whole genome shotgun (WGS) entry which is preliminary data.</text>
</comment>
<dbReference type="InterPro" id="IPR017900">
    <property type="entry name" value="4Fe4S_Fe_S_CS"/>
</dbReference>
<evidence type="ECO:0000256" key="8">
    <source>
        <dbReference type="ARBA" id="ARBA00023014"/>
    </source>
</evidence>
<dbReference type="GO" id="GO:0051539">
    <property type="term" value="F:4 iron, 4 sulfur cluster binding"/>
    <property type="evidence" value="ECO:0007669"/>
    <property type="project" value="UniProtKB-KW"/>
</dbReference>
<dbReference type="OrthoDB" id="9792276at2"/>
<dbReference type="SFLD" id="SFLDS00029">
    <property type="entry name" value="Radical_SAM"/>
    <property type="match status" value="1"/>
</dbReference>
<dbReference type="PANTHER" id="PTHR30352:SF4">
    <property type="entry name" value="PYRUVATE FORMATE-LYASE 2-ACTIVATING ENZYME"/>
    <property type="match status" value="1"/>
</dbReference>
<dbReference type="Pfam" id="PF04055">
    <property type="entry name" value="Radical_SAM"/>
    <property type="match status" value="1"/>
</dbReference>
<dbReference type="PROSITE" id="PS51379">
    <property type="entry name" value="4FE4S_FER_2"/>
    <property type="match status" value="1"/>
</dbReference>
<dbReference type="GO" id="GO:0046872">
    <property type="term" value="F:metal ion binding"/>
    <property type="evidence" value="ECO:0007669"/>
    <property type="project" value="UniProtKB-KW"/>
</dbReference>
<dbReference type="SUPFAM" id="SSF102114">
    <property type="entry name" value="Radical SAM enzymes"/>
    <property type="match status" value="1"/>
</dbReference>
<organism evidence="11 12">
    <name type="scientific">Telmatospirillum siberiense</name>
    <dbReference type="NCBI Taxonomy" id="382514"/>
    <lineage>
        <taxon>Bacteria</taxon>
        <taxon>Pseudomonadati</taxon>
        <taxon>Pseudomonadota</taxon>
        <taxon>Alphaproteobacteria</taxon>
        <taxon>Rhodospirillales</taxon>
        <taxon>Rhodospirillaceae</taxon>
        <taxon>Telmatospirillum</taxon>
    </lineage>
</organism>
<evidence type="ECO:0000256" key="7">
    <source>
        <dbReference type="ARBA" id="ARBA00023004"/>
    </source>
</evidence>
<comment type="cofactor">
    <cofactor evidence="1">
        <name>[4Fe-4S] cluster</name>
        <dbReference type="ChEBI" id="CHEBI:49883"/>
    </cofactor>
</comment>
<dbReference type="Gene3D" id="3.20.20.70">
    <property type="entry name" value="Aldolase class I"/>
    <property type="match status" value="1"/>
</dbReference>
<dbReference type="GO" id="GO:0016491">
    <property type="term" value="F:oxidoreductase activity"/>
    <property type="evidence" value="ECO:0007669"/>
    <property type="project" value="UniProtKB-KW"/>
</dbReference>
<dbReference type="InterPro" id="IPR012839">
    <property type="entry name" value="Organic_radical_activase"/>
</dbReference>
<dbReference type="PANTHER" id="PTHR30352">
    <property type="entry name" value="PYRUVATE FORMATE-LYASE-ACTIVATING ENZYME"/>
    <property type="match status" value="1"/>
</dbReference>
<comment type="similarity">
    <text evidence="2">Belongs to the organic radical-activating enzymes family.</text>
</comment>
<dbReference type="InterPro" id="IPR040074">
    <property type="entry name" value="BssD/PflA/YjjW"/>
</dbReference>
<dbReference type="InterPro" id="IPR017896">
    <property type="entry name" value="4Fe4S_Fe-S-bd"/>
</dbReference>
<evidence type="ECO:0000256" key="6">
    <source>
        <dbReference type="ARBA" id="ARBA00023002"/>
    </source>
</evidence>
<dbReference type="InterPro" id="IPR013785">
    <property type="entry name" value="Aldolase_TIM"/>
</dbReference>
<dbReference type="SUPFAM" id="SSF54862">
    <property type="entry name" value="4Fe-4S ferredoxins"/>
    <property type="match status" value="1"/>
</dbReference>
<keyword evidence="5" id="KW-0479">Metal-binding</keyword>
<evidence type="ECO:0000256" key="3">
    <source>
        <dbReference type="ARBA" id="ARBA00022485"/>
    </source>
</evidence>
<keyword evidence="7" id="KW-0408">Iron</keyword>